<evidence type="ECO:0000313" key="3">
    <source>
        <dbReference type="Proteomes" id="UP000184121"/>
    </source>
</evidence>
<keyword evidence="1" id="KW-1133">Transmembrane helix</keyword>
<dbReference type="Proteomes" id="UP000184121">
    <property type="component" value="Unassembled WGS sequence"/>
</dbReference>
<dbReference type="STRING" id="29534.SAMN05444366_4281"/>
<feature type="transmembrane region" description="Helical" evidence="1">
    <location>
        <begin position="109"/>
        <end position="131"/>
    </location>
</feature>
<reference evidence="3" key="1">
    <citation type="submission" date="2016-11" db="EMBL/GenBank/DDBJ databases">
        <authorList>
            <person name="Varghese N."/>
            <person name="Submissions S."/>
        </authorList>
    </citation>
    <scope>NUCLEOTIDE SEQUENCE [LARGE SCALE GENOMIC DNA]</scope>
    <source>
        <strain evidence="3">DSM 1811</strain>
    </source>
</reference>
<keyword evidence="1" id="KW-0812">Transmembrane</keyword>
<dbReference type="EMBL" id="FRBY01000007">
    <property type="protein sequence ID" value="SHM84060.1"/>
    <property type="molecule type" value="Genomic_DNA"/>
</dbReference>
<organism evidence="2 3">
    <name type="scientific">Flavobacterium saccharophilum</name>
    <dbReference type="NCBI Taxonomy" id="29534"/>
    <lineage>
        <taxon>Bacteria</taxon>
        <taxon>Pseudomonadati</taxon>
        <taxon>Bacteroidota</taxon>
        <taxon>Flavobacteriia</taxon>
        <taxon>Flavobacteriales</taxon>
        <taxon>Flavobacteriaceae</taxon>
        <taxon>Flavobacterium</taxon>
    </lineage>
</organism>
<dbReference type="AlphaFoldDB" id="A0A1M7M0L8"/>
<keyword evidence="1" id="KW-0472">Membrane</keyword>
<dbReference type="OrthoDB" id="573709at2"/>
<evidence type="ECO:0000313" key="2">
    <source>
        <dbReference type="EMBL" id="SHM84060.1"/>
    </source>
</evidence>
<feature type="transmembrane region" description="Helical" evidence="1">
    <location>
        <begin position="48"/>
        <end position="70"/>
    </location>
</feature>
<name>A0A1M7M0L8_9FLAO</name>
<evidence type="ECO:0000256" key="1">
    <source>
        <dbReference type="SAM" id="Phobius"/>
    </source>
</evidence>
<gene>
    <name evidence="2" type="ORF">SAMN05444366_4281</name>
</gene>
<sequence length="147" mass="17498">MSNENKLKHLEFLHNTINRMSANSFIIKGWVITLLSAIFVLADKQTNQNYIYLIFIVVPVFWYLNAYFLLQERKFRSLYNDVRIKKENEIDFSMNVSSYKNGKNKIKKCFWASSIWPLYIFLFIIALIVTLDFNSNKITILFSTIFK</sequence>
<keyword evidence="3" id="KW-1185">Reference proteome</keyword>
<proteinExistence type="predicted"/>
<feature type="transmembrane region" description="Helical" evidence="1">
    <location>
        <begin position="21"/>
        <end position="42"/>
    </location>
</feature>
<protein>
    <submittedName>
        <fullName evidence="2">Uncharacterized protein</fullName>
    </submittedName>
</protein>
<dbReference type="RefSeq" id="WP_072975651.1">
    <property type="nucleotide sequence ID" value="NZ_FRBY01000007.1"/>
</dbReference>
<accession>A0A1M7M0L8</accession>